<evidence type="ECO:0000256" key="1">
    <source>
        <dbReference type="SAM" id="MobiDB-lite"/>
    </source>
</evidence>
<feature type="compositionally biased region" description="Polar residues" evidence="1">
    <location>
        <begin position="230"/>
        <end position="252"/>
    </location>
</feature>
<organism evidence="2 3">
    <name type="scientific">Bodo saltans</name>
    <name type="common">Flagellated protozoan</name>
    <dbReference type="NCBI Taxonomy" id="75058"/>
    <lineage>
        <taxon>Eukaryota</taxon>
        <taxon>Discoba</taxon>
        <taxon>Euglenozoa</taxon>
        <taxon>Kinetoplastea</taxon>
        <taxon>Metakinetoplastina</taxon>
        <taxon>Eubodonida</taxon>
        <taxon>Bodonidae</taxon>
        <taxon>Bodo</taxon>
    </lineage>
</organism>
<dbReference type="EMBL" id="CYKH01001749">
    <property type="protein sequence ID" value="CUG89548.1"/>
    <property type="molecule type" value="Genomic_DNA"/>
</dbReference>
<feature type="region of interest" description="Disordered" evidence="1">
    <location>
        <begin position="575"/>
        <end position="600"/>
    </location>
</feature>
<feature type="compositionally biased region" description="Basic and acidic residues" evidence="1">
    <location>
        <begin position="587"/>
        <end position="600"/>
    </location>
</feature>
<proteinExistence type="predicted"/>
<dbReference type="Gene3D" id="1.25.40.20">
    <property type="entry name" value="Ankyrin repeat-containing domain"/>
    <property type="match status" value="1"/>
</dbReference>
<dbReference type="SUPFAM" id="SSF48403">
    <property type="entry name" value="Ankyrin repeat"/>
    <property type="match status" value="1"/>
</dbReference>
<name>A0A0S4JGA6_BODSA</name>
<feature type="compositionally biased region" description="Low complexity" evidence="1">
    <location>
        <begin position="253"/>
        <end position="270"/>
    </location>
</feature>
<dbReference type="PANTHER" id="PTHR38828:SF1">
    <property type="match status" value="1"/>
</dbReference>
<gene>
    <name evidence="2" type="ORF">BSAL_22000</name>
</gene>
<evidence type="ECO:0000313" key="3">
    <source>
        <dbReference type="Proteomes" id="UP000051952"/>
    </source>
</evidence>
<dbReference type="InterPro" id="IPR039963">
    <property type="entry name" value="Unchar_22kDa"/>
</dbReference>
<evidence type="ECO:0000313" key="2">
    <source>
        <dbReference type="EMBL" id="CUG89548.1"/>
    </source>
</evidence>
<sequence>MVVCQIANMSSKASSRSSSQHSNDSRDSNDRTRDVEEVDAAIRVTTLPEAPDNASQLLLLVLNARAPALADFVSQVGPARCAELCSVEHEHEGKKGTVFYFAARKNERAVLRTLGTGCCGTSPSSPTAQNFNPPSPMNNNSNAAYFPADAATVLAPLVMPAVRKMIEEEKYSVVVFLLSLCPAVSCQLVNAEKGDIILHALCRCPSVPSWCIQDVLALHVGLLPPKGSSDGRSPTPSSFNNTMRSSNHGRSVSPTRAASRAGAAGLSSPAHKARKLPHINQLNAKGLSALHIAATHIKGLAGGEIANMLLRHGADEKLLTPDGKTVLHICLNGHIRAQLGIVRSRHRGIEATLDDEVKQKIDECPNSDAFPVLPDIVEEETPPGGNAGTKAAASEAAAANEDDEGGRKKGDPLSAEDEEALVQRLYDQSIRSKSNWFDGKYREIEELDQQRYHAKQLAADEVEASVARLYQESIDKQAETVSGLNEKYLKERPPGPAIEPEELEAACQRLCQGSLDKKVTIRKELQDKFYPPAERKKLSKSTMADSALRLCTASQEKTAQEMTKLHETYCGGAKGRFNGGNGPLSKDQIKALGDRLSKKA</sequence>
<dbReference type="PANTHER" id="PTHR38828">
    <property type="match status" value="1"/>
</dbReference>
<feature type="region of interest" description="Disordered" evidence="1">
    <location>
        <begin position="7"/>
        <end position="35"/>
    </location>
</feature>
<accession>A0A0S4JGA6</accession>
<feature type="region of interest" description="Disordered" evidence="1">
    <location>
        <begin position="226"/>
        <end position="272"/>
    </location>
</feature>
<feature type="compositionally biased region" description="Low complexity" evidence="1">
    <location>
        <begin position="388"/>
        <end position="399"/>
    </location>
</feature>
<feature type="region of interest" description="Disordered" evidence="1">
    <location>
        <begin position="379"/>
        <end position="416"/>
    </location>
</feature>
<dbReference type="AlphaFoldDB" id="A0A0S4JGA6"/>
<dbReference type="InterPro" id="IPR036770">
    <property type="entry name" value="Ankyrin_rpt-contain_sf"/>
</dbReference>
<protein>
    <submittedName>
        <fullName evidence="2">Uncharacterized protein</fullName>
    </submittedName>
</protein>
<dbReference type="Proteomes" id="UP000051952">
    <property type="component" value="Unassembled WGS sequence"/>
</dbReference>
<dbReference type="VEuPathDB" id="TriTrypDB:BSAL_22000"/>
<feature type="compositionally biased region" description="Low complexity" evidence="1">
    <location>
        <begin position="10"/>
        <end position="22"/>
    </location>
</feature>
<keyword evidence="3" id="KW-1185">Reference proteome</keyword>
<reference evidence="3" key="1">
    <citation type="submission" date="2015-09" db="EMBL/GenBank/DDBJ databases">
        <authorList>
            <consortium name="Pathogen Informatics"/>
        </authorList>
    </citation>
    <scope>NUCLEOTIDE SEQUENCE [LARGE SCALE GENOMIC DNA]</scope>
    <source>
        <strain evidence="3">Lake Konstanz</strain>
    </source>
</reference>
<feature type="compositionally biased region" description="Basic and acidic residues" evidence="1">
    <location>
        <begin position="23"/>
        <end position="35"/>
    </location>
</feature>